<accession>A0A7K0E421</accession>
<comment type="caution">
    <text evidence="2">The sequence shown here is derived from an EMBL/GenBank/DDBJ whole genome shotgun (WGS) entry which is preliminary data.</text>
</comment>
<dbReference type="Proteomes" id="UP000431401">
    <property type="component" value="Unassembled WGS sequence"/>
</dbReference>
<dbReference type="OrthoDB" id="3481166at2"/>
<organism evidence="2 3">
    <name type="scientific">Nocardia aurantia</name>
    <dbReference type="NCBI Taxonomy" id="2585199"/>
    <lineage>
        <taxon>Bacteria</taxon>
        <taxon>Bacillati</taxon>
        <taxon>Actinomycetota</taxon>
        <taxon>Actinomycetes</taxon>
        <taxon>Mycobacteriales</taxon>
        <taxon>Nocardiaceae</taxon>
        <taxon>Nocardia</taxon>
    </lineage>
</organism>
<reference evidence="2 3" key="1">
    <citation type="submission" date="2019-10" db="EMBL/GenBank/DDBJ databases">
        <title>Nocardia macrotermitis sp. nov. and Nocardia aurantia sp. nov., isolated from the gut of fungus growing-termite Macrotermes natalensis.</title>
        <authorList>
            <person name="Benndorf R."/>
            <person name="Schwitalla J."/>
            <person name="Martin K."/>
            <person name="De Beer W."/>
            <person name="Kaster A.-K."/>
            <person name="Vollmers J."/>
            <person name="Poulsen M."/>
            <person name="Beemelmanns C."/>
        </authorList>
    </citation>
    <scope>NUCLEOTIDE SEQUENCE [LARGE SCALE GENOMIC DNA]</scope>
    <source>
        <strain evidence="2 3">RB56</strain>
    </source>
</reference>
<evidence type="ECO:0000313" key="2">
    <source>
        <dbReference type="EMBL" id="MQY31914.1"/>
    </source>
</evidence>
<sequence>MSDSWEGVVLRKSRGLLDGSNLYRRLTIRLADGTAVKVRVDRDVWNNVTVGDTVSKAPGRKPVIVD</sequence>
<dbReference type="EMBL" id="WEGI01000026">
    <property type="protein sequence ID" value="MQY31914.1"/>
    <property type="molecule type" value="Genomic_DNA"/>
</dbReference>
<keyword evidence="3" id="KW-1185">Reference proteome</keyword>
<dbReference type="Pfam" id="PF24315">
    <property type="entry name" value="DUF7489"/>
    <property type="match status" value="1"/>
</dbReference>
<dbReference type="RefSeq" id="WP_153349130.1">
    <property type="nucleotide sequence ID" value="NZ_WEGI01000026.1"/>
</dbReference>
<name>A0A7K0E421_9NOCA</name>
<dbReference type="AlphaFoldDB" id="A0A7K0E421"/>
<gene>
    <name evidence="2" type="ORF">NRB56_75260</name>
</gene>
<evidence type="ECO:0000259" key="1">
    <source>
        <dbReference type="Pfam" id="PF24315"/>
    </source>
</evidence>
<evidence type="ECO:0000313" key="3">
    <source>
        <dbReference type="Proteomes" id="UP000431401"/>
    </source>
</evidence>
<feature type="domain" description="DUF7489" evidence="1">
    <location>
        <begin position="2"/>
        <end position="63"/>
    </location>
</feature>
<protein>
    <recommendedName>
        <fullName evidence="1">DUF7489 domain-containing protein</fullName>
    </recommendedName>
</protein>
<dbReference type="InterPro" id="IPR055912">
    <property type="entry name" value="DUF7489"/>
</dbReference>
<proteinExistence type="predicted"/>